<evidence type="ECO:0000256" key="3">
    <source>
        <dbReference type="ARBA" id="ARBA00022723"/>
    </source>
</evidence>
<dbReference type="InterPro" id="IPR015797">
    <property type="entry name" value="NUDIX_hydrolase-like_dom_sf"/>
</dbReference>
<reference evidence="8 9" key="1">
    <citation type="submission" date="2021-01" db="EMBL/GenBank/DDBJ databases">
        <title>Genomics of switchgrass bacterial isolates.</title>
        <authorList>
            <person name="Shade A."/>
        </authorList>
    </citation>
    <scope>NUCLEOTIDE SEQUENCE [LARGE SCALE GENOMIC DNA]</scope>
    <source>
        <strain evidence="8 9">PvP111</strain>
    </source>
</reference>
<keyword evidence="9" id="KW-1185">Reference proteome</keyword>
<dbReference type="InterPro" id="IPR039121">
    <property type="entry name" value="NUDT19"/>
</dbReference>
<evidence type="ECO:0000256" key="4">
    <source>
        <dbReference type="ARBA" id="ARBA00022801"/>
    </source>
</evidence>
<evidence type="ECO:0000256" key="6">
    <source>
        <dbReference type="ARBA" id="ARBA00023211"/>
    </source>
</evidence>
<evidence type="ECO:0000313" key="9">
    <source>
        <dbReference type="Proteomes" id="UP000703038"/>
    </source>
</evidence>
<gene>
    <name evidence="8" type="ORF">JOE42_001796</name>
</gene>
<keyword evidence="4" id="KW-0378">Hydrolase</keyword>
<dbReference type="InterPro" id="IPR000086">
    <property type="entry name" value="NUDIX_hydrolase_dom"/>
</dbReference>
<dbReference type="EMBL" id="JAFBBK010000001">
    <property type="protein sequence ID" value="MBM7415063.1"/>
    <property type="molecule type" value="Genomic_DNA"/>
</dbReference>
<evidence type="ECO:0000313" key="8">
    <source>
        <dbReference type="EMBL" id="MBM7415063.1"/>
    </source>
</evidence>
<dbReference type="CDD" id="cd18870">
    <property type="entry name" value="NUDIX_AcylCoAdiphos_Nudt19"/>
    <property type="match status" value="1"/>
</dbReference>
<dbReference type="PANTHER" id="PTHR12318:SF0">
    <property type="entry name" value="ACYL-COENZYME A DIPHOSPHATASE NUDT19"/>
    <property type="match status" value="1"/>
</dbReference>
<comment type="cofactor">
    <cofactor evidence="1">
        <name>Mn(2+)</name>
        <dbReference type="ChEBI" id="CHEBI:29035"/>
    </cofactor>
</comment>
<comment type="caution">
    <text evidence="8">The sequence shown here is derived from an EMBL/GenBank/DDBJ whole genome shotgun (WGS) entry which is preliminary data.</text>
</comment>
<dbReference type="SUPFAM" id="SSF55811">
    <property type="entry name" value="Nudix"/>
    <property type="match status" value="1"/>
</dbReference>
<comment type="cofactor">
    <cofactor evidence="2">
        <name>Mg(2+)</name>
        <dbReference type="ChEBI" id="CHEBI:18420"/>
    </cofactor>
</comment>
<dbReference type="PROSITE" id="PS51462">
    <property type="entry name" value="NUDIX"/>
    <property type="match status" value="1"/>
</dbReference>
<keyword evidence="6" id="KW-0464">Manganese</keyword>
<keyword evidence="5" id="KW-0460">Magnesium</keyword>
<protein>
    <submittedName>
        <fullName evidence="8">8-oxo-dGTP pyrophosphatase MutT (NUDIX family)</fullName>
    </submittedName>
</protein>
<evidence type="ECO:0000256" key="2">
    <source>
        <dbReference type="ARBA" id="ARBA00001946"/>
    </source>
</evidence>
<evidence type="ECO:0000256" key="5">
    <source>
        <dbReference type="ARBA" id="ARBA00022842"/>
    </source>
</evidence>
<accession>A0ABS2KSY2</accession>
<dbReference type="PANTHER" id="PTHR12318">
    <property type="entry name" value="TESTOSTERONE-REGULATED PROTEIN RP2"/>
    <property type="match status" value="1"/>
</dbReference>
<organism evidence="8 9">
    <name type="scientific">Rhodococcoides corynebacterioides</name>
    <dbReference type="NCBI Taxonomy" id="53972"/>
    <lineage>
        <taxon>Bacteria</taxon>
        <taxon>Bacillati</taxon>
        <taxon>Actinomycetota</taxon>
        <taxon>Actinomycetes</taxon>
        <taxon>Mycobacteriales</taxon>
        <taxon>Nocardiaceae</taxon>
        <taxon>Rhodococcoides</taxon>
    </lineage>
</organism>
<proteinExistence type="predicted"/>
<feature type="domain" description="Nudix hydrolase" evidence="7">
    <location>
        <begin position="6"/>
        <end position="213"/>
    </location>
</feature>
<dbReference type="RefSeq" id="WP_204868008.1">
    <property type="nucleotide sequence ID" value="NZ_JAFBBK010000001.1"/>
</dbReference>
<evidence type="ECO:0000259" key="7">
    <source>
        <dbReference type="PROSITE" id="PS51462"/>
    </source>
</evidence>
<dbReference type="Proteomes" id="UP000703038">
    <property type="component" value="Unassembled WGS sequence"/>
</dbReference>
<name>A0ABS2KSY2_9NOCA</name>
<dbReference type="Gene3D" id="3.90.79.10">
    <property type="entry name" value="Nucleoside Triphosphate Pyrophosphohydrolase"/>
    <property type="match status" value="1"/>
</dbReference>
<sequence length="272" mass="29479">MTEPVALRDASTVILLRDAPAGLEVFLQRRVGRMAFAAGMTVFPGGGVDPSDRTPADGEDRWAGPSPAWWAARFGTGDDAAARALVLAAVRETFEECGVLFAGPDAHTVVADTSDHADRRRAVEKHEISFGEFLAETRLVVRSDLLRPHARWITPEGETTRRYDTRFFVAALPSGQRPDGETSEAVDAAWVRPTDALDEFRRGDRMLMPPTWACLRHLAGHGSVAEAMAAEADLAPVQPVISGTGGSVRVNFDGADEYRADLPPRTERTSNS</sequence>
<evidence type="ECO:0000256" key="1">
    <source>
        <dbReference type="ARBA" id="ARBA00001936"/>
    </source>
</evidence>
<keyword evidence="3" id="KW-0479">Metal-binding</keyword>